<dbReference type="Proteomes" id="UP000005205">
    <property type="component" value="Unassembled WGS sequence"/>
</dbReference>
<dbReference type="GO" id="GO:0043565">
    <property type="term" value="F:sequence-specific DNA binding"/>
    <property type="evidence" value="ECO:0007669"/>
    <property type="project" value="InterPro"/>
</dbReference>
<keyword evidence="7" id="KW-0175">Coiled coil</keyword>
<proteinExistence type="inferred from homology"/>
<keyword evidence="11" id="KW-0131">Cell cycle</keyword>
<dbReference type="InterPro" id="IPR038441">
    <property type="entry name" value="THAP_Znf_sf"/>
</dbReference>
<evidence type="ECO:0000256" key="4">
    <source>
        <dbReference type="ARBA" id="ARBA00022771"/>
    </source>
</evidence>
<evidence type="ECO:0000256" key="12">
    <source>
        <dbReference type="PROSITE-ProRule" id="PRU00309"/>
    </source>
</evidence>
<evidence type="ECO:0000256" key="7">
    <source>
        <dbReference type="ARBA" id="ARBA00023054"/>
    </source>
</evidence>
<dbReference type="GO" id="GO:0008270">
    <property type="term" value="F:zinc ion binding"/>
    <property type="evidence" value="ECO:0007669"/>
    <property type="project" value="UniProtKB-KW"/>
</dbReference>
<dbReference type="AlphaFoldDB" id="A0A158P3T4"/>
<evidence type="ECO:0000256" key="8">
    <source>
        <dbReference type="ARBA" id="ARBA00023125"/>
    </source>
</evidence>
<dbReference type="InterPro" id="IPR006612">
    <property type="entry name" value="THAP_Znf"/>
</dbReference>
<comment type="similarity">
    <text evidence="2">Belongs to the THAP1 family.</text>
</comment>
<dbReference type="GO" id="GO:0005654">
    <property type="term" value="C:nucleoplasm"/>
    <property type="evidence" value="ECO:0007669"/>
    <property type="project" value="UniProtKB-SubCell"/>
</dbReference>
<evidence type="ECO:0000256" key="11">
    <source>
        <dbReference type="ARBA" id="ARBA00023306"/>
    </source>
</evidence>
<evidence type="ECO:0000256" key="6">
    <source>
        <dbReference type="ARBA" id="ARBA00023015"/>
    </source>
</evidence>
<dbReference type="InterPro" id="IPR026516">
    <property type="entry name" value="THAP1/10"/>
</dbReference>
<keyword evidence="9" id="KW-0804">Transcription</keyword>
<accession>A0A158P3T4</accession>
<keyword evidence="5" id="KW-0862">Zinc</keyword>
<evidence type="ECO:0000256" key="10">
    <source>
        <dbReference type="ARBA" id="ARBA00023242"/>
    </source>
</evidence>
<evidence type="ECO:0000256" key="1">
    <source>
        <dbReference type="ARBA" id="ARBA00004642"/>
    </source>
</evidence>
<dbReference type="PANTHER" id="PTHR46600">
    <property type="entry name" value="THAP DOMAIN-CONTAINING"/>
    <property type="match status" value="1"/>
</dbReference>
<keyword evidence="4 12" id="KW-0863">Zinc-finger</keyword>
<evidence type="ECO:0000313" key="15">
    <source>
        <dbReference type="Proteomes" id="UP000005205"/>
    </source>
</evidence>
<dbReference type="OrthoDB" id="7535694at2759"/>
<keyword evidence="6" id="KW-0805">Transcription regulation</keyword>
<evidence type="ECO:0000256" key="9">
    <source>
        <dbReference type="ARBA" id="ARBA00023163"/>
    </source>
</evidence>
<dbReference type="SMART" id="SM00980">
    <property type="entry name" value="THAP"/>
    <property type="match status" value="1"/>
</dbReference>
<evidence type="ECO:0000313" key="14">
    <source>
        <dbReference type="EnsemblMetazoa" id="XP_012064442.1"/>
    </source>
</evidence>
<reference evidence="14" key="2">
    <citation type="submission" date="2016-04" db="UniProtKB">
        <authorList>
            <consortium name="EnsemblMetazoa"/>
        </authorList>
    </citation>
    <scope>IDENTIFICATION</scope>
</reference>
<dbReference type="Gene3D" id="6.20.210.20">
    <property type="entry name" value="THAP domain"/>
    <property type="match status" value="1"/>
</dbReference>
<dbReference type="EnsemblMetazoa" id="XM_012209052.1">
    <property type="protein sequence ID" value="XP_012064442.1"/>
    <property type="gene ID" value="LOC105627773"/>
</dbReference>
<name>A0A158P3T4_ATTCE</name>
<evidence type="ECO:0000259" key="13">
    <source>
        <dbReference type="PROSITE" id="PS50950"/>
    </source>
</evidence>
<keyword evidence="3" id="KW-0479">Metal-binding</keyword>
<keyword evidence="15" id="KW-1185">Reference proteome</keyword>
<keyword evidence="10" id="KW-0539">Nucleus</keyword>
<dbReference type="EMBL" id="ADTU01008444">
    <property type="status" value="NOT_ANNOTATED_CDS"/>
    <property type="molecule type" value="Genomic_DNA"/>
</dbReference>
<dbReference type="SUPFAM" id="SSF57716">
    <property type="entry name" value="Glucocorticoid receptor-like (DNA-binding domain)"/>
    <property type="match status" value="1"/>
</dbReference>
<dbReference type="PROSITE" id="PS50950">
    <property type="entry name" value="ZF_THAP"/>
    <property type="match status" value="1"/>
</dbReference>
<dbReference type="Pfam" id="PF05485">
    <property type="entry name" value="THAP"/>
    <property type="match status" value="1"/>
</dbReference>
<sequence length="269" mass="31665">MRCCVPGCGQRSKKGISFHRFPLRDQNRSQLWIDQIHAYLEKHNCEHERLKKNTKSVLCSNHFLNSDYVITVSCRILKDSAYPSVFSCDPRKKKIYKLRSKTLASRLRYILPKMEIVELECTKNISYIQDSVLEEVIKEARIEESMIKKSTVEEPIVEITLESFLENLNKNKFTGCLSLIEEVLKLQEKIAVLEKLLFELKSCNRSVICENDHCYASTPRSLQRKLHFSQAKVIMMKEQKRNIIKKFRRSTMKVLQLQNLMKSMEKKDR</sequence>
<evidence type="ECO:0000256" key="2">
    <source>
        <dbReference type="ARBA" id="ARBA00006177"/>
    </source>
</evidence>
<organism evidence="14 15">
    <name type="scientific">Atta cephalotes</name>
    <name type="common">Leafcutter ant</name>
    <dbReference type="NCBI Taxonomy" id="12957"/>
    <lineage>
        <taxon>Eukaryota</taxon>
        <taxon>Metazoa</taxon>
        <taxon>Ecdysozoa</taxon>
        <taxon>Arthropoda</taxon>
        <taxon>Hexapoda</taxon>
        <taxon>Insecta</taxon>
        <taxon>Pterygota</taxon>
        <taxon>Neoptera</taxon>
        <taxon>Endopterygota</taxon>
        <taxon>Hymenoptera</taxon>
        <taxon>Apocrita</taxon>
        <taxon>Aculeata</taxon>
        <taxon>Formicoidea</taxon>
        <taxon>Formicidae</taxon>
        <taxon>Myrmicinae</taxon>
        <taxon>Atta</taxon>
    </lineage>
</organism>
<dbReference type="PANTHER" id="PTHR46600:SF1">
    <property type="entry name" value="THAP DOMAIN-CONTAINING PROTEIN 1"/>
    <property type="match status" value="1"/>
</dbReference>
<protein>
    <recommendedName>
        <fullName evidence="13">THAP-type domain-containing protein</fullName>
    </recommendedName>
</protein>
<dbReference type="KEGG" id="acep:105627773"/>
<feature type="domain" description="THAP-type" evidence="13">
    <location>
        <begin position="1"/>
        <end position="86"/>
    </location>
</feature>
<comment type="subcellular location">
    <subcellularLocation>
        <location evidence="1">Nucleus</location>
        <location evidence="1">Nucleoplasm</location>
    </subcellularLocation>
</comment>
<keyword evidence="8 12" id="KW-0238">DNA-binding</keyword>
<reference evidence="15" key="1">
    <citation type="journal article" date="2011" name="PLoS Genet.">
        <title>The genome sequence of the leaf-cutter ant Atta cephalotes reveals insights into its obligate symbiotic lifestyle.</title>
        <authorList>
            <person name="Suen G."/>
            <person name="Teiling C."/>
            <person name="Li L."/>
            <person name="Holt C."/>
            <person name="Abouheif E."/>
            <person name="Bornberg-Bauer E."/>
            <person name="Bouffard P."/>
            <person name="Caldera E.J."/>
            <person name="Cash E."/>
            <person name="Cavanaugh A."/>
            <person name="Denas O."/>
            <person name="Elhaik E."/>
            <person name="Fave M.J."/>
            <person name="Gadau J."/>
            <person name="Gibson J.D."/>
            <person name="Graur D."/>
            <person name="Grubbs K.J."/>
            <person name="Hagen D.E."/>
            <person name="Harkins T.T."/>
            <person name="Helmkampf M."/>
            <person name="Hu H."/>
            <person name="Johnson B.R."/>
            <person name="Kim J."/>
            <person name="Marsh S.E."/>
            <person name="Moeller J.A."/>
            <person name="Munoz-Torres M.C."/>
            <person name="Murphy M.C."/>
            <person name="Naughton M.C."/>
            <person name="Nigam S."/>
            <person name="Overson R."/>
            <person name="Rajakumar R."/>
            <person name="Reese J.T."/>
            <person name="Scott J.J."/>
            <person name="Smith C.R."/>
            <person name="Tao S."/>
            <person name="Tsutsui N.D."/>
            <person name="Viljakainen L."/>
            <person name="Wissler L."/>
            <person name="Yandell M.D."/>
            <person name="Zimmer F."/>
            <person name="Taylor J."/>
            <person name="Slater S.C."/>
            <person name="Clifton S.W."/>
            <person name="Warren W.C."/>
            <person name="Elsik C.G."/>
            <person name="Smith C.D."/>
            <person name="Weinstock G.M."/>
            <person name="Gerardo N.M."/>
            <person name="Currie C.R."/>
        </authorList>
    </citation>
    <scope>NUCLEOTIDE SEQUENCE [LARGE SCALE GENOMIC DNA]</scope>
</reference>
<evidence type="ECO:0000256" key="5">
    <source>
        <dbReference type="ARBA" id="ARBA00022833"/>
    </source>
</evidence>
<evidence type="ECO:0000256" key="3">
    <source>
        <dbReference type="ARBA" id="ARBA00022723"/>
    </source>
</evidence>
<gene>
    <name evidence="14" type="primary">105627773</name>
</gene>
<dbReference type="InParanoid" id="A0A158P3T4"/>